<name>A0A8S5MEV3_9CAUD</name>
<dbReference type="InterPro" id="IPR045404">
    <property type="entry name" value="Gp13-like"/>
</dbReference>
<evidence type="ECO:0000313" key="1">
    <source>
        <dbReference type="EMBL" id="DAD80857.1"/>
    </source>
</evidence>
<dbReference type="EMBL" id="BK014889">
    <property type="protein sequence ID" value="DAD80857.1"/>
    <property type="molecule type" value="Genomic_DNA"/>
</dbReference>
<proteinExistence type="predicted"/>
<protein>
    <submittedName>
        <fullName evidence="1">Major capsid protein</fullName>
    </submittedName>
</protein>
<sequence>MAGTTLADIIVPELFNPYVINRTMEKSALFQSGIITTSPEFSRLASEAARTHNMPFFEDLTGDAQNIVEGEEIEFQKITSSKDVSTTIMRQQKWSATNLAAALAGSDPMKAIAELVSSYWAREYQKELINLLKGVFSADTMKDHVLDISGKAGKNANISASAFIDALQLLGDAQDQLTGVVMHSKTKSYLKQQNLISTERDSNSVEFETYQDRRVIVDDGCPFEGDIYTTYLFGRGAIAYGEGSPVGFVQTETDRDPNLGAGVNMLYNRRCFIMHPRGVAWQNAVREHVESPSRKELANPQNWKRVYESKQIRIVAFKHKVVAA</sequence>
<organism evidence="1">
    <name type="scientific">Siphoviridae sp. ctmAU6</name>
    <dbReference type="NCBI Taxonomy" id="2826451"/>
    <lineage>
        <taxon>Viruses</taxon>
        <taxon>Duplodnaviria</taxon>
        <taxon>Heunggongvirae</taxon>
        <taxon>Uroviricota</taxon>
        <taxon>Caudoviricetes</taxon>
    </lineage>
</organism>
<accession>A0A8S5MEV3</accession>
<reference evidence="1" key="1">
    <citation type="journal article" date="2021" name="Proc. Natl. Acad. Sci. U.S.A.">
        <title>A Catalog of Tens of Thousands of Viruses from Human Metagenomes Reveals Hidden Associations with Chronic Diseases.</title>
        <authorList>
            <person name="Tisza M.J."/>
            <person name="Buck C.B."/>
        </authorList>
    </citation>
    <scope>NUCLEOTIDE SEQUENCE</scope>
    <source>
        <strain evidence="1">CtmAU6</strain>
    </source>
</reference>
<dbReference type="Pfam" id="PF20036">
    <property type="entry name" value="Gp13-like"/>
    <property type="match status" value="1"/>
</dbReference>